<evidence type="ECO:0000313" key="3">
    <source>
        <dbReference type="Proteomes" id="UP000010478"/>
    </source>
</evidence>
<dbReference type="STRING" id="179408.Osc7112_0726"/>
<dbReference type="InterPro" id="IPR041049">
    <property type="entry name" value="DUF5615"/>
</dbReference>
<sequence>MARLYADEQFPFPIVALLRNLGHDALTIQEAGNAGDDDPEVLAFAVNNDRAVMTQNRRHFIRLHAQQPNHAGIIVCTDDKNLERLATRINDAIAGEETLRGKLIRVNRPQ</sequence>
<dbReference type="RefSeq" id="WP_015174645.1">
    <property type="nucleotide sequence ID" value="NC_019729.1"/>
</dbReference>
<dbReference type="OrthoDB" id="3216372at2"/>
<organism evidence="2 3">
    <name type="scientific">Phormidium nigroviride PCC 7112</name>
    <dbReference type="NCBI Taxonomy" id="179408"/>
    <lineage>
        <taxon>Bacteria</taxon>
        <taxon>Bacillati</taxon>
        <taxon>Cyanobacteriota</taxon>
        <taxon>Cyanophyceae</taxon>
        <taxon>Oscillatoriophycideae</taxon>
        <taxon>Oscillatoriales</taxon>
        <taxon>Oscillatoriaceae</taxon>
        <taxon>Phormidium</taxon>
    </lineage>
</organism>
<dbReference type="Proteomes" id="UP000010478">
    <property type="component" value="Chromosome"/>
</dbReference>
<protein>
    <recommendedName>
        <fullName evidence="1">DUF5615 domain-containing protein</fullName>
    </recommendedName>
</protein>
<keyword evidence="3" id="KW-1185">Reference proteome</keyword>
<accession>K9VDI0</accession>
<dbReference type="Pfam" id="PF18480">
    <property type="entry name" value="DUF5615"/>
    <property type="match status" value="1"/>
</dbReference>
<dbReference type="eggNOG" id="COG4634">
    <property type="taxonomic scope" value="Bacteria"/>
</dbReference>
<name>K9VDI0_9CYAN</name>
<dbReference type="EMBL" id="CP003614">
    <property type="protein sequence ID" value="AFZ05315.1"/>
    <property type="molecule type" value="Genomic_DNA"/>
</dbReference>
<feature type="domain" description="DUF5615" evidence="1">
    <location>
        <begin position="3"/>
        <end position="108"/>
    </location>
</feature>
<evidence type="ECO:0000313" key="2">
    <source>
        <dbReference type="EMBL" id="AFZ05315.1"/>
    </source>
</evidence>
<dbReference type="PATRIC" id="fig|179408.3.peg.900"/>
<dbReference type="HOGENOM" id="CLU_166094_1_0_3"/>
<dbReference type="KEGG" id="oni:Osc7112_0726"/>
<gene>
    <name evidence="2" type="ORF">Osc7112_0726</name>
</gene>
<reference evidence="2 3" key="1">
    <citation type="submission" date="2012-05" db="EMBL/GenBank/DDBJ databases">
        <title>Finished chromosome of genome of Oscillatoria sp. PCC 7112.</title>
        <authorList>
            <consortium name="US DOE Joint Genome Institute"/>
            <person name="Gugger M."/>
            <person name="Coursin T."/>
            <person name="Rippka R."/>
            <person name="Tandeau De Marsac N."/>
            <person name="Huntemann M."/>
            <person name="Wei C.-L."/>
            <person name="Han J."/>
            <person name="Detter J.C."/>
            <person name="Han C."/>
            <person name="Tapia R."/>
            <person name="Davenport K."/>
            <person name="Daligault H."/>
            <person name="Erkkila T."/>
            <person name="Gu W."/>
            <person name="Munk A.C.C."/>
            <person name="Teshima H."/>
            <person name="Xu Y."/>
            <person name="Chain P."/>
            <person name="Chen A."/>
            <person name="Krypides N."/>
            <person name="Mavromatis K."/>
            <person name="Markowitz V."/>
            <person name="Szeto E."/>
            <person name="Ivanova N."/>
            <person name="Mikhailova N."/>
            <person name="Ovchinnikova G."/>
            <person name="Pagani I."/>
            <person name="Pati A."/>
            <person name="Goodwin L."/>
            <person name="Peters L."/>
            <person name="Pitluck S."/>
            <person name="Woyke T."/>
            <person name="Kerfeld C."/>
        </authorList>
    </citation>
    <scope>NUCLEOTIDE SEQUENCE [LARGE SCALE GENOMIC DNA]</scope>
    <source>
        <strain evidence="2 3">PCC 7112</strain>
    </source>
</reference>
<evidence type="ECO:0000259" key="1">
    <source>
        <dbReference type="Pfam" id="PF18480"/>
    </source>
</evidence>
<proteinExistence type="predicted"/>
<dbReference type="AlphaFoldDB" id="K9VDI0"/>